<dbReference type="InterPro" id="IPR009030">
    <property type="entry name" value="Growth_fac_rcpt_cys_sf"/>
</dbReference>
<feature type="disulfide bond" evidence="14">
    <location>
        <begin position="32"/>
        <end position="50"/>
    </location>
</feature>
<feature type="disulfide bond" evidence="14">
    <location>
        <begin position="146"/>
        <end position="164"/>
    </location>
</feature>
<feature type="repeat" description="LDL-receptor class B" evidence="15">
    <location>
        <begin position="1257"/>
        <end position="1299"/>
    </location>
</feature>
<feature type="disulfide bond" evidence="14">
    <location>
        <begin position="70"/>
        <end position="88"/>
    </location>
</feature>
<keyword evidence="4" id="KW-0254">Endocytosis</keyword>
<feature type="disulfide bond" evidence="14">
    <location>
        <begin position="25"/>
        <end position="37"/>
    </location>
</feature>
<comment type="subcellular location">
    <subcellularLocation>
        <location evidence="1">Cell membrane</location>
        <topology evidence="1">Single-pass type I membrane protein</topology>
    </subcellularLocation>
</comment>
<keyword evidence="12" id="KW-0325">Glycoprotein</keyword>
<keyword evidence="19" id="KW-0449">Lipoprotein</keyword>
<dbReference type="PROSITE" id="PS50068">
    <property type="entry name" value="LDLRA_2"/>
    <property type="match status" value="5"/>
</dbReference>
<dbReference type="InterPro" id="IPR002172">
    <property type="entry name" value="LDrepeatLR_classA_rpt"/>
</dbReference>
<evidence type="ECO:0000256" key="14">
    <source>
        <dbReference type="PROSITE-ProRule" id="PRU00124"/>
    </source>
</evidence>
<organism evidence="19 20">
    <name type="scientific">Plakobranchus ocellatus</name>
    <dbReference type="NCBI Taxonomy" id="259542"/>
    <lineage>
        <taxon>Eukaryota</taxon>
        <taxon>Metazoa</taxon>
        <taxon>Spiralia</taxon>
        <taxon>Lophotrochozoa</taxon>
        <taxon>Mollusca</taxon>
        <taxon>Gastropoda</taxon>
        <taxon>Heterobranchia</taxon>
        <taxon>Euthyneura</taxon>
        <taxon>Panpulmonata</taxon>
        <taxon>Sacoglossa</taxon>
        <taxon>Placobranchoidea</taxon>
        <taxon>Plakobranchidae</taxon>
        <taxon>Plakobranchus</taxon>
    </lineage>
</organism>
<gene>
    <name evidence="19" type="ORF">PoB_006157600</name>
</gene>
<evidence type="ECO:0000256" key="3">
    <source>
        <dbReference type="ARBA" id="ARBA00022536"/>
    </source>
</evidence>
<sequence>MSWVCDSDNDCGDMSDEVNCPKRNCSAGEMSCANGHCIPLDWRCDGHDDCNDGSDERCPIHECRADQLLCPEGLCFSLDRKCDGVKHCSDGSDEMDCGKCQKGEFKCNSGICINIGWHCDGDADCDDRSDELNCSLQACGNDEFRCQSGFCISKSLRCNGNQDCSDNSDEKGCWPETCRQDQYACDAGKCLALYKVCNGQTECQDGADEINCNFLGTCSENNGWCHHNCRDTSNGPRCWCRPGYSLHRDKKSCQDVDECGFEGTCSQICHNTEGSYRCACVPGYQLKPDGRGCKAQGGEAYLIFANRVDILRVTPDKAEFTSILQGLQDAISLDFHHHQSLVFWSDVTLDVIKRAHLNGSDVREIVSYGLENTGGLAVDWIHNKLFWTDAGTSRIEVANLDGTHRTVILWQNLQKPRAIAAHPGKGLIFWTDWGTTPRIERASMDGGMRLILANTSLFWPNGLTLDYAAERIYWADAKHHVIESSNLEGSQRRTVINKGLPHPFALTIFEDELYWTDWLTKSINKANKFSGSRVETIRSNLFFPMDIHTMHPQRQPWAESKCKPDNGGCSHLCLPNESSYSCVCPTGLVLGQDKKTCTVLDKFILFSTQNNLRRISLDVPEVIDVIVPLSGVESAVGVDFDSTTDSIFWSDIIADNIGRASWDGKDETVLVGTSLDSPAGLALDWAGRNLYWTDSGNDRIEMCALDTNLRTVIVWRDLDYPRDIVVHPMQGLMFWTDLGKSAVIERAGLDGSRREIIVNHNITFPNGLALDFSTDRLYWVDGGTRAIESSALDGSKRRVIIATGPIHPFGVTVFDSLVYWTDWGTRSIHYADKDIGSGQGRFNLNFGNILDLKIFHRHRPAVSTPCSKNNGGCSHICLLAPPPRGHACACPTGIVMKPNGVDCQTEMRNFLIFTRGKDIRKISLEVEYYMDVVIPLGEVRNAIAVDVDVLEAHLRSRGIGPSGQVSNLDGSMRAVLLYKDLDKPRAIALHYDKGFMFWTDWGKRARIERADMDGKNRKVLISEDIVWPNGLTIDRQMDRIIWADAKTERIECADLSGKFRRGLVTRVQHPYGLTVAGSSIFWTDWRQRSIYQANKNMASNITQLRGNLKGVMDIHAVQIEGVETHVNRCGKNNGGCSHLCLPNPRGTSCACPTGLLMMEDGRTCNEVPSKYLLFAARGNIGRISLDTPDHTDVFLPIPDLHNVIALDFDYRDNMVYYTDVHLDVVRRAYLNGSMWTEDIILKELSTTDGLAIDWIARNLYWTDAGRDVIEVSRLDGSSRKKIIKRDLFEPRAITLYPKKGLMFWTDWGKKPRIERAYLDGTARKVIIDKELGYPNGLTIDYLAAPRLYWVDAKLDKIETADLAGRDRRTLVQRIPHPFGLTVFEDWIYWTDWQTERLEKAHKKDGSGRKTVQSRIEGLMDVHMVAAERQTGSNNCSSDNGGCSHLCLARPGGYVCACPDTPDATPCKTSVCDDSRAGYNIQEAADETEASPGPYIALAVVLGVLLVILILAFFIWKRHRRRHYNVEEFATLTYANPTYQKASTETINSDNRFGRMHFRYHASDERLTAASAGSDSTDSSQHEAASLFQPSAQGGADRSRLMPRFATDFKTKWSPESEEPEWAGTAGVYRPVIT</sequence>
<name>A0AAV4CTN9_9GAST</name>
<keyword evidence="7" id="KW-0677">Repeat</keyword>
<dbReference type="Pfam" id="PF00057">
    <property type="entry name" value="Ldl_recept_a"/>
    <property type="match status" value="5"/>
</dbReference>
<protein>
    <submittedName>
        <fullName evidence="19">Low-density lipoprotein receptor-related protein 4</fullName>
    </submittedName>
</protein>
<feature type="disulfide bond" evidence="14">
    <location>
        <begin position="119"/>
        <end position="134"/>
    </location>
</feature>
<dbReference type="CDD" id="cd00054">
    <property type="entry name" value="EGF_CA"/>
    <property type="match status" value="1"/>
</dbReference>
<keyword evidence="5 17" id="KW-0812">Transmembrane</keyword>
<evidence type="ECO:0000256" key="8">
    <source>
        <dbReference type="ARBA" id="ARBA00022989"/>
    </source>
</evidence>
<dbReference type="PROSITE" id="PS01209">
    <property type="entry name" value="LDLRA_1"/>
    <property type="match status" value="3"/>
</dbReference>
<feature type="repeat" description="LDL-receptor class B" evidence="15">
    <location>
        <begin position="426"/>
        <end position="469"/>
    </location>
</feature>
<dbReference type="SMART" id="SM00192">
    <property type="entry name" value="LDLa"/>
    <property type="match status" value="6"/>
</dbReference>
<feature type="repeat" description="LDL-receptor class B" evidence="15">
    <location>
        <begin position="1038"/>
        <end position="1079"/>
    </location>
</feature>
<dbReference type="FunFam" id="2.120.10.30:FF:000241">
    <property type="entry name" value="Low-density lipoprotein receptor-related protein 6"/>
    <property type="match status" value="1"/>
</dbReference>
<feature type="repeat" description="LDL-receptor class B" evidence="15">
    <location>
        <begin position="340"/>
        <end position="382"/>
    </location>
</feature>
<dbReference type="CDD" id="cd00112">
    <property type="entry name" value="LDLa"/>
    <property type="match status" value="5"/>
</dbReference>
<feature type="repeat" description="LDL-receptor class B" evidence="15">
    <location>
        <begin position="1300"/>
        <end position="1343"/>
    </location>
</feature>
<evidence type="ECO:0000256" key="16">
    <source>
        <dbReference type="SAM" id="MobiDB-lite"/>
    </source>
</evidence>
<dbReference type="InterPro" id="IPR036055">
    <property type="entry name" value="LDL_receptor-like_sf"/>
</dbReference>
<evidence type="ECO:0000256" key="4">
    <source>
        <dbReference type="ARBA" id="ARBA00022583"/>
    </source>
</evidence>
<dbReference type="PROSITE" id="PS01187">
    <property type="entry name" value="EGF_CA"/>
    <property type="match status" value="1"/>
</dbReference>
<comment type="caution">
    <text evidence="13">Lacks conserved residue(s) required for the propagation of feature annotation.</text>
</comment>
<accession>A0AAV4CTN9</accession>
<feature type="domain" description="EGF-like" evidence="18">
    <location>
        <begin position="255"/>
        <end position="294"/>
    </location>
</feature>
<evidence type="ECO:0000259" key="18">
    <source>
        <dbReference type="PROSITE" id="PS50026"/>
    </source>
</evidence>
<dbReference type="SMART" id="SM00135">
    <property type="entry name" value="LY"/>
    <property type="match status" value="18"/>
</dbReference>
<evidence type="ECO:0000256" key="9">
    <source>
        <dbReference type="ARBA" id="ARBA00023136"/>
    </source>
</evidence>
<dbReference type="PRINTS" id="PR00261">
    <property type="entry name" value="LDLRECEPTOR"/>
</dbReference>
<evidence type="ECO:0000256" key="17">
    <source>
        <dbReference type="SAM" id="Phobius"/>
    </source>
</evidence>
<dbReference type="InterPro" id="IPR000152">
    <property type="entry name" value="EGF-type_Asp/Asn_hydroxyl_site"/>
</dbReference>
<feature type="compositionally biased region" description="Low complexity" evidence="16">
    <location>
        <begin position="1568"/>
        <end position="1578"/>
    </location>
</feature>
<dbReference type="SUPFAM" id="SSF57196">
    <property type="entry name" value="EGF/Laminin"/>
    <property type="match status" value="2"/>
</dbReference>
<keyword evidence="11 19" id="KW-0675">Receptor</keyword>
<dbReference type="GO" id="GO:0005886">
    <property type="term" value="C:plasma membrane"/>
    <property type="evidence" value="ECO:0007669"/>
    <property type="project" value="UniProtKB-SubCell"/>
</dbReference>
<dbReference type="PROSITE" id="PS50026">
    <property type="entry name" value="EGF_3"/>
    <property type="match status" value="1"/>
</dbReference>
<feature type="disulfide bond" evidence="14">
    <location>
        <begin position="178"/>
        <end position="190"/>
    </location>
</feature>
<evidence type="ECO:0000256" key="7">
    <source>
        <dbReference type="ARBA" id="ARBA00022737"/>
    </source>
</evidence>
<evidence type="ECO:0000256" key="1">
    <source>
        <dbReference type="ARBA" id="ARBA00004251"/>
    </source>
</evidence>
<feature type="repeat" description="LDL-receptor class B" evidence="15">
    <location>
        <begin position="470"/>
        <end position="512"/>
    </location>
</feature>
<evidence type="ECO:0000256" key="5">
    <source>
        <dbReference type="ARBA" id="ARBA00022692"/>
    </source>
</evidence>
<feature type="disulfide bond" evidence="14">
    <location>
        <begin position="63"/>
        <end position="75"/>
    </location>
</feature>
<evidence type="ECO:0000313" key="20">
    <source>
        <dbReference type="Proteomes" id="UP000735302"/>
    </source>
</evidence>
<dbReference type="Proteomes" id="UP000735302">
    <property type="component" value="Unassembled WGS sequence"/>
</dbReference>
<evidence type="ECO:0000256" key="13">
    <source>
        <dbReference type="PROSITE-ProRule" id="PRU00076"/>
    </source>
</evidence>
<feature type="transmembrane region" description="Helical" evidence="17">
    <location>
        <begin position="1494"/>
        <end position="1515"/>
    </location>
</feature>
<dbReference type="SMART" id="SM00181">
    <property type="entry name" value="EGF"/>
    <property type="match status" value="6"/>
</dbReference>
<keyword evidence="3 13" id="KW-0245">EGF-like domain</keyword>
<dbReference type="GO" id="GO:0005509">
    <property type="term" value="F:calcium ion binding"/>
    <property type="evidence" value="ECO:0007669"/>
    <property type="project" value="InterPro"/>
</dbReference>
<feature type="repeat" description="LDL-receptor class B" evidence="15">
    <location>
        <begin position="731"/>
        <end position="774"/>
    </location>
</feature>
<dbReference type="GO" id="GO:0006897">
    <property type="term" value="P:endocytosis"/>
    <property type="evidence" value="ECO:0007669"/>
    <property type="project" value="UniProtKB-KW"/>
</dbReference>
<dbReference type="SUPFAM" id="SSF63825">
    <property type="entry name" value="YWTD domain"/>
    <property type="match status" value="4"/>
</dbReference>
<dbReference type="CDD" id="cd00053">
    <property type="entry name" value="EGF"/>
    <property type="match status" value="1"/>
</dbReference>
<evidence type="ECO:0000256" key="2">
    <source>
        <dbReference type="ARBA" id="ARBA00022475"/>
    </source>
</evidence>
<dbReference type="InterPro" id="IPR023415">
    <property type="entry name" value="LDLR_class-A_CS"/>
</dbReference>
<dbReference type="InterPro" id="IPR001881">
    <property type="entry name" value="EGF-like_Ca-bd_dom"/>
</dbReference>
<dbReference type="Pfam" id="PF14670">
    <property type="entry name" value="FXa_inhibition"/>
    <property type="match status" value="6"/>
</dbReference>
<evidence type="ECO:0000256" key="11">
    <source>
        <dbReference type="ARBA" id="ARBA00023170"/>
    </source>
</evidence>
<dbReference type="PANTHER" id="PTHR46513:SF13">
    <property type="entry name" value="EGF-LIKE DOMAIN-CONTAINING PROTEIN"/>
    <property type="match status" value="1"/>
</dbReference>
<evidence type="ECO:0000256" key="6">
    <source>
        <dbReference type="ARBA" id="ARBA00022729"/>
    </source>
</evidence>
<feature type="disulfide bond" evidence="14">
    <location>
        <begin position="197"/>
        <end position="212"/>
    </location>
</feature>
<feature type="repeat" description="LDL-receptor class B" evidence="15">
    <location>
        <begin position="994"/>
        <end position="1037"/>
    </location>
</feature>
<keyword evidence="20" id="KW-1185">Reference proteome</keyword>
<feature type="disulfide bond" evidence="14">
    <location>
        <begin position="185"/>
        <end position="203"/>
    </location>
</feature>
<dbReference type="Gene3D" id="4.10.400.10">
    <property type="entry name" value="Low-density Lipoprotein Receptor"/>
    <property type="match status" value="5"/>
</dbReference>
<feature type="disulfide bond" evidence="14">
    <location>
        <begin position="139"/>
        <end position="151"/>
    </location>
</feature>
<dbReference type="Gene3D" id="4.10.1220.10">
    <property type="entry name" value="EGF-type module"/>
    <property type="match status" value="1"/>
</dbReference>
<dbReference type="InterPro" id="IPR011042">
    <property type="entry name" value="6-blade_b-propeller_TolB-like"/>
</dbReference>
<feature type="disulfide bond" evidence="14">
    <location>
        <begin position="107"/>
        <end position="125"/>
    </location>
</feature>
<dbReference type="PROSITE" id="PS51120">
    <property type="entry name" value="LDLRB"/>
    <property type="match status" value="13"/>
</dbReference>
<feature type="disulfide bond" evidence="14">
    <location>
        <begin position="158"/>
        <end position="173"/>
    </location>
</feature>
<keyword evidence="6" id="KW-0732">Signal</keyword>
<keyword evidence="9 17" id="KW-0472">Membrane</keyword>
<feature type="region of interest" description="Disordered" evidence="16">
    <location>
        <begin position="1568"/>
        <end position="1633"/>
    </location>
</feature>
<dbReference type="FunFam" id="2.10.25.10:FF:000240">
    <property type="entry name" value="Vitamin K-dependent protein S"/>
    <property type="match status" value="1"/>
</dbReference>
<evidence type="ECO:0000256" key="12">
    <source>
        <dbReference type="ARBA" id="ARBA00023180"/>
    </source>
</evidence>
<feature type="repeat" description="LDL-receptor class B" evidence="15">
    <location>
        <begin position="688"/>
        <end position="730"/>
    </location>
</feature>
<dbReference type="SMART" id="SM00179">
    <property type="entry name" value="EGF_CA"/>
    <property type="match status" value="5"/>
</dbReference>
<feature type="repeat" description="LDL-receptor class B" evidence="15">
    <location>
        <begin position="383"/>
        <end position="425"/>
    </location>
</feature>
<dbReference type="FunFam" id="4.10.400.10:FF:000034">
    <property type="entry name" value="Low-density lipoprotein receptor-related protein 2"/>
    <property type="match status" value="1"/>
</dbReference>
<dbReference type="FunFam" id="2.10.25.10:FF:000037">
    <property type="entry name" value="Signal peptide, CUB domain and EGF-like domain-containing 2"/>
    <property type="match status" value="1"/>
</dbReference>
<keyword evidence="8 17" id="KW-1133">Transmembrane helix</keyword>
<keyword evidence="2" id="KW-1003">Cell membrane</keyword>
<proteinExistence type="predicted"/>
<dbReference type="PANTHER" id="PTHR46513">
    <property type="entry name" value="VITELLOGENIN RECEPTOR-LIKE PROTEIN-RELATED-RELATED"/>
    <property type="match status" value="1"/>
</dbReference>
<dbReference type="InterPro" id="IPR050778">
    <property type="entry name" value="Cueball_EGF_LRP_Nidogen"/>
</dbReference>
<feature type="disulfide bond" evidence="14">
    <location>
        <begin position="100"/>
        <end position="112"/>
    </location>
</feature>
<evidence type="ECO:0000256" key="10">
    <source>
        <dbReference type="ARBA" id="ARBA00023157"/>
    </source>
</evidence>
<dbReference type="InterPro" id="IPR018097">
    <property type="entry name" value="EGF_Ca-bd_CS"/>
</dbReference>
<feature type="repeat" description="LDL-receptor class B" evidence="15">
    <location>
        <begin position="645"/>
        <end position="687"/>
    </location>
</feature>
<dbReference type="SUPFAM" id="SSF57424">
    <property type="entry name" value="LDL receptor-like module"/>
    <property type="match status" value="5"/>
</dbReference>
<dbReference type="SUPFAM" id="SSF57184">
    <property type="entry name" value="Growth factor receptor domain"/>
    <property type="match status" value="1"/>
</dbReference>
<dbReference type="FunFam" id="2.120.10.30:FF:000008">
    <property type="entry name" value="Low-density lipoprotein receptor-related protein 4"/>
    <property type="match status" value="3"/>
</dbReference>
<dbReference type="PROSITE" id="PS01186">
    <property type="entry name" value="EGF_2"/>
    <property type="match status" value="2"/>
</dbReference>
<dbReference type="Gene3D" id="2.120.10.30">
    <property type="entry name" value="TolB, C-terminal domain"/>
    <property type="match status" value="5"/>
</dbReference>
<keyword evidence="10 13" id="KW-1015">Disulfide bond</keyword>
<feature type="repeat" description="LDL-receptor class B" evidence="15">
    <location>
        <begin position="1345"/>
        <end position="1386"/>
    </location>
</feature>
<reference evidence="19 20" key="1">
    <citation type="journal article" date="2021" name="Elife">
        <title>Chloroplast acquisition without the gene transfer in kleptoplastic sea slugs, Plakobranchus ocellatus.</title>
        <authorList>
            <person name="Maeda T."/>
            <person name="Takahashi S."/>
            <person name="Yoshida T."/>
            <person name="Shimamura S."/>
            <person name="Takaki Y."/>
            <person name="Nagai Y."/>
            <person name="Toyoda A."/>
            <person name="Suzuki Y."/>
            <person name="Arimoto A."/>
            <person name="Ishii H."/>
            <person name="Satoh N."/>
            <person name="Nishiyama T."/>
            <person name="Hasebe M."/>
            <person name="Maruyama T."/>
            <person name="Minagawa J."/>
            <person name="Obokata J."/>
            <person name="Shigenobu S."/>
        </authorList>
    </citation>
    <scope>NUCLEOTIDE SEQUENCE [LARGE SCALE GENOMIC DNA]</scope>
</reference>
<feature type="repeat" description="LDL-receptor class B" evidence="15">
    <location>
        <begin position="775"/>
        <end position="817"/>
    </location>
</feature>
<feature type="disulfide bond" evidence="13">
    <location>
        <begin position="259"/>
        <end position="269"/>
    </location>
</feature>
<dbReference type="EMBL" id="BLXT01006951">
    <property type="protein sequence ID" value="GFO35071.1"/>
    <property type="molecule type" value="Genomic_DNA"/>
</dbReference>
<comment type="caution">
    <text evidence="19">The sequence shown here is derived from an EMBL/GenBank/DDBJ whole genome shotgun (WGS) entry which is preliminary data.</text>
</comment>
<dbReference type="PROSITE" id="PS00010">
    <property type="entry name" value="ASX_HYDROXYL"/>
    <property type="match status" value="1"/>
</dbReference>
<evidence type="ECO:0000313" key="19">
    <source>
        <dbReference type="EMBL" id="GFO35071.1"/>
    </source>
</evidence>
<dbReference type="InterPro" id="IPR000742">
    <property type="entry name" value="EGF"/>
</dbReference>
<evidence type="ECO:0000256" key="15">
    <source>
        <dbReference type="PROSITE-ProRule" id="PRU00461"/>
    </source>
</evidence>
<dbReference type="InterPro" id="IPR000033">
    <property type="entry name" value="LDLR_classB_rpt"/>
</dbReference>
<dbReference type="Pfam" id="PF00058">
    <property type="entry name" value="Ldl_recept_b"/>
    <property type="match status" value="11"/>
</dbReference>
<dbReference type="Gene3D" id="2.10.25.10">
    <property type="entry name" value="Laminin"/>
    <property type="match status" value="2"/>
</dbReference>
<feature type="disulfide bond" evidence="14">
    <location>
        <begin position="82"/>
        <end position="97"/>
    </location>
</feature>